<comment type="caution">
    <text evidence="7">The sequence shown here is derived from an EMBL/GenBank/DDBJ whole genome shotgun (WGS) entry which is preliminary data.</text>
</comment>
<evidence type="ECO:0000256" key="3">
    <source>
        <dbReference type="ARBA" id="ARBA00022729"/>
    </source>
</evidence>
<dbReference type="PANTHER" id="PTHR38776:SF1">
    <property type="entry name" value="MLTA-INTERACTING PROTEIN-RELATED"/>
    <property type="match status" value="1"/>
</dbReference>
<gene>
    <name evidence="7" type="ORF">PUND_15189</name>
</gene>
<feature type="signal peptide" evidence="6">
    <location>
        <begin position="1"/>
        <end position="22"/>
    </location>
</feature>
<evidence type="ECO:0000256" key="4">
    <source>
        <dbReference type="ARBA" id="ARBA00023136"/>
    </source>
</evidence>
<organism evidence="7 8">
    <name type="scientific">Pseudoalteromonas undina</name>
    <dbReference type="NCBI Taxonomy" id="43660"/>
    <lineage>
        <taxon>Bacteria</taxon>
        <taxon>Pseudomonadati</taxon>
        <taxon>Pseudomonadota</taxon>
        <taxon>Gammaproteobacteria</taxon>
        <taxon>Alteromonadales</taxon>
        <taxon>Pseudoalteromonadaceae</taxon>
        <taxon>Pseudoalteromonas</taxon>
    </lineage>
</organism>
<reference evidence="7" key="2">
    <citation type="submission" date="2013-04" db="EMBL/GenBank/DDBJ databases">
        <title>Genome sequence of Pseudoalteromonas undina.</title>
        <authorList>
            <person name="Xie B.-B."/>
            <person name="Rong J.-C."/>
            <person name="Qin Q.-L."/>
            <person name="Shu Y.-L."/>
            <person name="Zhang Y.-Z."/>
        </authorList>
    </citation>
    <scope>NUCLEOTIDE SEQUENCE</scope>
    <source>
        <strain evidence="7">NCIMB 2128</strain>
    </source>
</reference>
<evidence type="ECO:0000313" key="7">
    <source>
        <dbReference type="EMBL" id="ERG59689.1"/>
    </source>
</evidence>
<evidence type="ECO:0000313" key="8">
    <source>
        <dbReference type="Proteomes" id="UP000016534"/>
    </source>
</evidence>
<accession>A0ABP2XU89</accession>
<evidence type="ECO:0000256" key="2">
    <source>
        <dbReference type="ARBA" id="ARBA00005722"/>
    </source>
</evidence>
<evidence type="ECO:0000256" key="1">
    <source>
        <dbReference type="ARBA" id="ARBA00004442"/>
    </source>
</evidence>
<dbReference type="EMBL" id="AHCF02000038">
    <property type="protein sequence ID" value="ERG59689.1"/>
    <property type="molecule type" value="Genomic_DNA"/>
</dbReference>
<feature type="chain" id="PRO_5047084986" evidence="6">
    <location>
        <begin position="23"/>
        <end position="279"/>
    </location>
</feature>
<dbReference type="Pfam" id="PF06629">
    <property type="entry name" value="MipA"/>
    <property type="match status" value="1"/>
</dbReference>
<evidence type="ECO:0000256" key="5">
    <source>
        <dbReference type="ARBA" id="ARBA00023237"/>
    </source>
</evidence>
<keyword evidence="5" id="KW-0998">Cell outer membrane</keyword>
<keyword evidence="8" id="KW-1185">Reference proteome</keyword>
<protein>
    <submittedName>
        <fullName evidence="7">MltA-interacting MipA</fullName>
    </submittedName>
</protein>
<dbReference type="Proteomes" id="UP000016534">
    <property type="component" value="Unassembled WGS sequence"/>
</dbReference>
<dbReference type="InterPro" id="IPR010583">
    <property type="entry name" value="MipA"/>
</dbReference>
<keyword evidence="3 6" id="KW-0732">Signal</keyword>
<comment type="similarity">
    <text evidence="2">Belongs to the MipA/OmpV family.</text>
</comment>
<dbReference type="PANTHER" id="PTHR38776">
    <property type="entry name" value="MLTA-INTERACTING PROTEIN-RELATED"/>
    <property type="match status" value="1"/>
</dbReference>
<proteinExistence type="inferred from homology"/>
<sequence>MVLHLRIKICILLALFSANAIAQTQQHISTDELKMSVSLGGGVISNPLHGADNIPLVVVPQVAYYGQNWFFDNGRLGYSFIQSDTHNISFVSEINPESRFFIDWHPQNIFPLTATANNEILESQHIESPRQININNIQKRRVVLDAGVSYVFVKQQHVFSAQLLHDVNSVYNSFRGSLQWQYHFDLKVLELKSTLGVNYKSAQLNNYFYGLNKTESLYGEIEVGSSWQPYAKIDVRWPVGKANALRFHLAYYDYSAMDSSPLFEHDYSMTAFIGFEHTF</sequence>
<evidence type="ECO:0000256" key="6">
    <source>
        <dbReference type="SAM" id="SignalP"/>
    </source>
</evidence>
<keyword evidence="4" id="KW-0472">Membrane</keyword>
<name>A0ABP2XU89_9GAMM</name>
<reference evidence="7" key="1">
    <citation type="journal article" date="2012" name="J. Bacteriol.">
        <title>Genome sequences of type strains of seven species of the marine bacterium Pseudoalteromonas.</title>
        <authorList>
            <person name="Xie B.B."/>
            <person name="Shu Y.L."/>
            <person name="Qin Q.L."/>
            <person name="Rong J.C."/>
            <person name="Zhang X.Y."/>
            <person name="Chen X.L."/>
            <person name="Shi M."/>
            <person name="He H.L."/>
            <person name="Zhou B.C."/>
            <person name="Zhang Y.Z."/>
        </authorList>
    </citation>
    <scope>NUCLEOTIDE SEQUENCE [LARGE SCALE GENOMIC DNA]</scope>
    <source>
        <strain evidence="7">NCIMB 2128</strain>
    </source>
</reference>
<comment type="subcellular location">
    <subcellularLocation>
        <location evidence="1">Cell outer membrane</location>
    </subcellularLocation>
</comment>